<dbReference type="Proteomes" id="UP000692954">
    <property type="component" value="Unassembled WGS sequence"/>
</dbReference>
<keyword evidence="2" id="KW-1185">Reference proteome</keyword>
<comment type="caution">
    <text evidence="1">The sequence shown here is derived from an EMBL/GenBank/DDBJ whole genome shotgun (WGS) entry which is preliminary data.</text>
</comment>
<gene>
    <name evidence="1" type="ORF">PSON_ATCC_30995.1.T0140177</name>
</gene>
<proteinExistence type="predicted"/>
<accession>A0A8S1LB44</accession>
<evidence type="ECO:0000313" key="2">
    <source>
        <dbReference type="Proteomes" id="UP000692954"/>
    </source>
</evidence>
<dbReference type="AlphaFoldDB" id="A0A8S1LB44"/>
<organism evidence="1 2">
    <name type="scientific">Paramecium sonneborni</name>
    <dbReference type="NCBI Taxonomy" id="65129"/>
    <lineage>
        <taxon>Eukaryota</taxon>
        <taxon>Sar</taxon>
        <taxon>Alveolata</taxon>
        <taxon>Ciliophora</taxon>
        <taxon>Intramacronucleata</taxon>
        <taxon>Oligohymenophorea</taxon>
        <taxon>Peniculida</taxon>
        <taxon>Parameciidae</taxon>
        <taxon>Paramecium</taxon>
    </lineage>
</organism>
<dbReference type="OrthoDB" id="298989at2759"/>
<reference evidence="1" key="1">
    <citation type="submission" date="2021-01" db="EMBL/GenBank/DDBJ databases">
        <authorList>
            <consortium name="Genoscope - CEA"/>
            <person name="William W."/>
        </authorList>
    </citation>
    <scope>NUCLEOTIDE SEQUENCE</scope>
</reference>
<name>A0A8S1LB44_9CILI</name>
<sequence>MLYNFFYEAFGNFIAIPLLFYRVVLKEIQLGELTIQQGQSMEINMMISHFNPSIFENLLKFDIDRGNSPIIDPSLFTPFQLVLEIVLDNTQQLQR</sequence>
<evidence type="ECO:0000313" key="1">
    <source>
        <dbReference type="EMBL" id="CAD8060224.1"/>
    </source>
</evidence>
<dbReference type="EMBL" id="CAJJDN010000014">
    <property type="protein sequence ID" value="CAD8060224.1"/>
    <property type="molecule type" value="Genomic_DNA"/>
</dbReference>
<protein>
    <submittedName>
        <fullName evidence="1">Uncharacterized protein</fullName>
    </submittedName>
</protein>